<protein>
    <submittedName>
        <fullName evidence="1">Uncharacterized protein</fullName>
    </submittedName>
</protein>
<dbReference type="Proteomes" id="UP001295794">
    <property type="component" value="Unassembled WGS sequence"/>
</dbReference>
<dbReference type="EMBL" id="CAVNYO010000466">
    <property type="protein sequence ID" value="CAK5283120.1"/>
    <property type="molecule type" value="Genomic_DNA"/>
</dbReference>
<organism evidence="1 2">
    <name type="scientific">Mycena citricolor</name>
    <dbReference type="NCBI Taxonomy" id="2018698"/>
    <lineage>
        <taxon>Eukaryota</taxon>
        <taxon>Fungi</taxon>
        <taxon>Dikarya</taxon>
        <taxon>Basidiomycota</taxon>
        <taxon>Agaricomycotina</taxon>
        <taxon>Agaricomycetes</taxon>
        <taxon>Agaricomycetidae</taxon>
        <taxon>Agaricales</taxon>
        <taxon>Marasmiineae</taxon>
        <taxon>Mycenaceae</taxon>
        <taxon>Mycena</taxon>
    </lineage>
</organism>
<dbReference type="AlphaFoldDB" id="A0AAD2Q750"/>
<sequence>MAASFEPRISVVVMGSHPGSYRTAAIFSIANGLMSYSSISACSGALCFLGFVRRISFSALCMGCVRGSVASLVAARCRCLSMVCSIGRRLAWAFRASVAVVAMAPVMRMAARRWIVRSWGRILRVFEARCFRVVGFRKMSAPYSSLGRQVAKYSRLICAGRMLLVGLPKRPTFDSHACPFLKIAARCSFHLSCWSMWIPNSLTEEAGLMRCVPSLRFGRGSGTRLCGWKVAGVSLRDASNSWYLAGPKIALWSAAQSSMPPLPVMIVLSLLWVSRKELPVVMIVTSSTNVTPCSPWVGRGILASCALYIM</sequence>
<evidence type="ECO:0000313" key="1">
    <source>
        <dbReference type="EMBL" id="CAK5283120.1"/>
    </source>
</evidence>
<accession>A0AAD2Q750</accession>
<reference evidence="1" key="1">
    <citation type="submission" date="2023-11" db="EMBL/GenBank/DDBJ databases">
        <authorList>
            <person name="De Vega J J."/>
            <person name="De Vega J J."/>
        </authorList>
    </citation>
    <scope>NUCLEOTIDE SEQUENCE</scope>
</reference>
<keyword evidence="2" id="KW-1185">Reference proteome</keyword>
<name>A0AAD2Q750_9AGAR</name>
<gene>
    <name evidence="1" type="ORF">MYCIT1_LOCUS35402</name>
</gene>
<comment type="caution">
    <text evidence="1">The sequence shown here is derived from an EMBL/GenBank/DDBJ whole genome shotgun (WGS) entry which is preliminary data.</text>
</comment>
<proteinExistence type="predicted"/>
<evidence type="ECO:0000313" key="2">
    <source>
        <dbReference type="Proteomes" id="UP001295794"/>
    </source>
</evidence>